<evidence type="ECO:0000313" key="2">
    <source>
        <dbReference type="EMBL" id="BFM43234.1"/>
    </source>
</evidence>
<organism evidence="2">
    <name type="scientific">Flavobacterium sp. CFS9</name>
    <dbReference type="NCBI Taxonomy" id="3143118"/>
    <lineage>
        <taxon>Bacteria</taxon>
        <taxon>Pseudomonadati</taxon>
        <taxon>Bacteroidota</taxon>
        <taxon>Flavobacteriia</taxon>
        <taxon>Flavobacteriales</taxon>
        <taxon>Flavobacteriaceae</taxon>
        <taxon>Flavobacterium</taxon>
    </lineage>
</organism>
<dbReference type="Pfam" id="PF09346">
    <property type="entry name" value="SMI1_KNR4"/>
    <property type="match status" value="1"/>
</dbReference>
<dbReference type="SUPFAM" id="SSF160631">
    <property type="entry name" value="SMI1/KNR4-like"/>
    <property type="match status" value="1"/>
</dbReference>
<proteinExistence type="predicted"/>
<gene>
    <name evidence="2" type="ORF">CFS9_18750</name>
</gene>
<protein>
    <recommendedName>
        <fullName evidence="1">Knr4/Smi1-like domain-containing protein</fullName>
    </recommendedName>
</protein>
<evidence type="ECO:0000259" key="1">
    <source>
        <dbReference type="Pfam" id="PF09346"/>
    </source>
</evidence>
<dbReference type="InterPro" id="IPR037883">
    <property type="entry name" value="Knr4/Smi1-like_sf"/>
</dbReference>
<accession>A0AAT9H1C3</accession>
<dbReference type="Gene3D" id="3.40.1580.10">
    <property type="entry name" value="SMI1/KNR4-like"/>
    <property type="match status" value="1"/>
</dbReference>
<feature type="domain" description="Knr4/Smi1-like" evidence="1">
    <location>
        <begin position="38"/>
        <end position="129"/>
    </location>
</feature>
<dbReference type="InterPro" id="IPR018958">
    <property type="entry name" value="Knr4/Smi1-like_dom"/>
</dbReference>
<dbReference type="AlphaFoldDB" id="A0AAT9H1C3"/>
<sequence>MYKFKNHKLAVLKINDMNFDNYKIIANYNTHKTDLFVADEEEILACEKTLNILFDEDYKAYVSEFGSGILGGTYVRIYLPETIMLTLDEWRNRIMEYWFWDEGKDVLTKEEVLNSVRIGDTYDGDEIILLKNEYFVLPRYSEMIYKAGTTLEEAITWLCSSGILTEAFSERNFEPFNPGEIAG</sequence>
<reference evidence="2" key="1">
    <citation type="submission" date="2024-05" db="EMBL/GenBank/DDBJ databases">
        <title>Whole-Genome Sequence of CFS9, a Potential Fish Probiotic Isolated from the Body Surface of Silurus asotus.</title>
        <authorList>
            <person name="Kojima M."/>
            <person name="Tobioka K."/>
            <person name="Yokota K."/>
            <person name="Nakatani H."/>
            <person name="Hori K."/>
            <person name="Tamaru Y."/>
            <person name="Okazaki F."/>
        </authorList>
    </citation>
    <scope>NUCLEOTIDE SEQUENCE</scope>
    <source>
        <strain evidence="2">CFS9</strain>
    </source>
</reference>
<name>A0AAT9H1C3_9FLAO</name>
<dbReference type="EMBL" id="AP031573">
    <property type="protein sequence ID" value="BFM43234.1"/>
    <property type="molecule type" value="Genomic_DNA"/>
</dbReference>